<gene>
    <name evidence="1" type="ORF">S01H4_40131</name>
</gene>
<dbReference type="AlphaFoldDB" id="X1C9V4"/>
<feature type="non-terminal residue" evidence="1">
    <location>
        <position position="1"/>
    </location>
</feature>
<sequence length="76" mass="9051">NKVRTKDEEKLLKERLSDFEILGTINFSEKIRLADLGQKIPFKVDKEFVKNLNQIKRKLDTKITQKKLVKFFKSLK</sequence>
<reference evidence="1" key="1">
    <citation type="journal article" date="2014" name="Front. Microbiol.">
        <title>High frequency of phylogenetically diverse reductive dehalogenase-homologous genes in deep subseafloor sedimentary metagenomes.</title>
        <authorList>
            <person name="Kawai M."/>
            <person name="Futagami T."/>
            <person name="Toyoda A."/>
            <person name="Takaki Y."/>
            <person name="Nishi S."/>
            <person name="Hori S."/>
            <person name="Arai W."/>
            <person name="Tsubouchi T."/>
            <person name="Morono Y."/>
            <person name="Uchiyama I."/>
            <person name="Ito T."/>
            <person name="Fujiyama A."/>
            <person name="Inagaki F."/>
            <person name="Takami H."/>
        </authorList>
    </citation>
    <scope>NUCLEOTIDE SEQUENCE</scope>
    <source>
        <strain evidence="1">Expedition CK06-06</strain>
    </source>
</reference>
<dbReference type="Gene3D" id="3.40.50.300">
    <property type="entry name" value="P-loop containing nucleotide triphosphate hydrolases"/>
    <property type="match status" value="1"/>
</dbReference>
<proteinExistence type="predicted"/>
<comment type="caution">
    <text evidence="1">The sequence shown here is derived from an EMBL/GenBank/DDBJ whole genome shotgun (WGS) entry which is preliminary data.</text>
</comment>
<evidence type="ECO:0000313" key="1">
    <source>
        <dbReference type="EMBL" id="GAH04222.1"/>
    </source>
</evidence>
<organism evidence="1">
    <name type="scientific">marine sediment metagenome</name>
    <dbReference type="NCBI Taxonomy" id="412755"/>
    <lineage>
        <taxon>unclassified sequences</taxon>
        <taxon>metagenomes</taxon>
        <taxon>ecological metagenomes</taxon>
    </lineage>
</organism>
<accession>X1C9V4</accession>
<name>X1C9V4_9ZZZZ</name>
<dbReference type="EMBL" id="BART01021815">
    <property type="protein sequence ID" value="GAH04222.1"/>
    <property type="molecule type" value="Genomic_DNA"/>
</dbReference>
<dbReference type="InterPro" id="IPR027417">
    <property type="entry name" value="P-loop_NTPase"/>
</dbReference>
<protein>
    <submittedName>
        <fullName evidence="1">Uncharacterized protein</fullName>
    </submittedName>
</protein>